<keyword evidence="2" id="KW-0808">Transferase</keyword>
<dbReference type="InterPro" id="IPR013024">
    <property type="entry name" value="GGCT-like"/>
</dbReference>
<comment type="similarity">
    <text evidence="1">Belongs to the gamma-glutamylcyclotransferase family.</text>
</comment>
<dbReference type="Pfam" id="PF06094">
    <property type="entry name" value="GGACT"/>
    <property type="match status" value="1"/>
</dbReference>
<evidence type="ECO:0000313" key="6">
    <source>
        <dbReference type="EMBL" id="KAF9512821.1"/>
    </source>
</evidence>
<name>A0A9P6AXX9_9AGAM</name>
<comment type="caution">
    <text evidence="6">The sequence shown here is derived from an EMBL/GenBank/DDBJ whole genome shotgun (WGS) entry which is preliminary data.</text>
</comment>
<gene>
    <name evidence="6" type="ORF">BS47DRAFT_1462226</name>
</gene>
<dbReference type="Proteomes" id="UP000886523">
    <property type="component" value="Unassembled WGS sequence"/>
</dbReference>
<evidence type="ECO:0000256" key="3">
    <source>
        <dbReference type="ARBA" id="ARBA00030602"/>
    </source>
</evidence>
<dbReference type="InterPro" id="IPR009288">
    <property type="entry name" value="AIG2-like_dom"/>
</dbReference>
<feature type="domain" description="Gamma-glutamylcyclotransferase AIG2-like" evidence="5">
    <location>
        <begin position="41"/>
        <end position="164"/>
    </location>
</feature>
<accession>A0A9P6AXX9</accession>
<reference evidence="6" key="1">
    <citation type="journal article" date="2020" name="Nat. Commun.">
        <title>Large-scale genome sequencing of mycorrhizal fungi provides insights into the early evolution of symbiotic traits.</title>
        <authorList>
            <person name="Miyauchi S."/>
            <person name="Kiss E."/>
            <person name="Kuo A."/>
            <person name="Drula E."/>
            <person name="Kohler A."/>
            <person name="Sanchez-Garcia M."/>
            <person name="Morin E."/>
            <person name="Andreopoulos B."/>
            <person name="Barry K.W."/>
            <person name="Bonito G."/>
            <person name="Buee M."/>
            <person name="Carver A."/>
            <person name="Chen C."/>
            <person name="Cichocki N."/>
            <person name="Clum A."/>
            <person name="Culley D."/>
            <person name="Crous P.W."/>
            <person name="Fauchery L."/>
            <person name="Girlanda M."/>
            <person name="Hayes R.D."/>
            <person name="Keri Z."/>
            <person name="LaButti K."/>
            <person name="Lipzen A."/>
            <person name="Lombard V."/>
            <person name="Magnuson J."/>
            <person name="Maillard F."/>
            <person name="Murat C."/>
            <person name="Nolan M."/>
            <person name="Ohm R.A."/>
            <person name="Pangilinan J."/>
            <person name="Pereira M.F."/>
            <person name="Perotto S."/>
            <person name="Peter M."/>
            <person name="Pfister S."/>
            <person name="Riley R."/>
            <person name="Sitrit Y."/>
            <person name="Stielow J.B."/>
            <person name="Szollosi G."/>
            <person name="Zifcakova L."/>
            <person name="Stursova M."/>
            <person name="Spatafora J.W."/>
            <person name="Tedersoo L."/>
            <person name="Vaario L.M."/>
            <person name="Yamada A."/>
            <person name="Yan M."/>
            <person name="Wang P."/>
            <person name="Xu J."/>
            <person name="Bruns T."/>
            <person name="Baldrian P."/>
            <person name="Vilgalys R."/>
            <person name="Dunand C."/>
            <person name="Henrissat B."/>
            <person name="Grigoriev I.V."/>
            <person name="Hibbett D."/>
            <person name="Nagy L.G."/>
            <person name="Martin F.M."/>
        </authorList>
    </citation>
    <scope>NUCLEOTIDE SEQUENCE</scope>
    <source>
        <strain evidence="6">UP504</strain>
    </source>
</reference>
<dbReference type="InterPro" id="IPR036568">
    <property type="entry name" value="GGCT-like_sf"/>
</dbReference>
<feature type="compositionally biased region" description="Polar residues" evidence="4">
    <location>
        <begin position="8"/>
        <end position="17"/>
    </location>
</feature>
<feature type="region of interest" description="Disordered" evidence="4">
    <location>
        <begin position="1"/>
        <end position="20"/>
    </location>
</feature>
<evidence type="ECO:0000256" key="4">
    <source>
        <dbReference type="SAM" id="MobiDB-lite"/>
    </source>
</evidence>
<organism evidence="6 7">
    <name type="scientific">Hydnum rufescens UP504</name>
    <dbReference type="NCBI Taxonomy" id="1448309"/>
    <lineage>
        <taxon>Eukaryota</taxon>
        <taxon>Fungi</taxon>
        <taxon>Dikarya</taxon>
        <taxon>Basidiomycota</taxon>
        <taxon>Agaricomycotina</taxon>
        <taxon>Agaricomycetes</taxon>
        <taxon>Cantharellales</taxon>
        <taxon>Hydnaceae</taxon>
        <taxon>Hydnum</taxon>
    </lineage>
</organism>
<dbReference type="PANTHER" id="PTHR31544:SF2">
    <property type="entry name" value="AIG2-LIKE PROTEIN D"/>
    <property type="match status" value="1"/>
</dbReference>
<dbReference type="PANTHER" id="PTHR31544">
    <property type="entry name" value="AIG2-LIKE PROTEIN D"/>
    <property type="match status" value="1"/>
</dbReference>
<evidence type="ECO:0000259" key="5">
    <source>
        <dbReference type="Pfam" id="PF06094"/>
    </source>
</evidence>
<evidence type="ECO:0000256" key="1">
    <source>
        <dbReference type="ARBA" id="ARBA00008861"/>
    </source>
</evidence>
<sequence length="178" mass="19598">MSFGEQIAASSQPNTESAAEPFVVPVTPPLQEGGLHLQSAFFYGTLMHPAVLRRVIRNDASHLVTAPAVLYSYIRRLVKGEDYPAIIASGSSDEPSSKAQSPSVRGEYVREKVVVSALGQFQKIHPQAEPNLPLLGESQVPSEVPAWVYVWNRESTALDLGDWSYDVFVTQKLTSWTR</sequence>
<dbReference type="EMBL" id="MU128981">
    <property type="protein sequence ID" value="KAF9512821.1"/>
    <property type="molecule type" value="Genomic_DNA"/>
</dbReference>
<dbReference type="InterPro" id="IPR045038">
    <property type="entry name" value="AIG2-like"/>
</dbReference>
<dbReference type="SUPFAM" id="SSF110857">
    <property type="entry name" value="Gamma-glutamyl cyclotransferase-like"/>
    <property type="match status" value="1"/>
</dbReference>
<dbReference type="AlphaFoldDB" id="A0A9P6AXX9"/>
<proteinExistence type="inferred from homology"/>
<dbReference type="GO" id="GO:0016740">
    <property type="term" value="F:transferase activity"/>
    <property type="evidence" value="ECO:0007669"/>
    <property type="project" value="UniProtKB-KW"/>
</dbReference>
<dbReference type="Gene3D" id="3.10.490.10">
    <property type="entry name" value="Gamma-glutamyl cyclotransferase-like"/>
    <property type="match status" value="1"/>
</dbReference>
<protein>
    <recommendedName>
        <fullName evidence="3">Putative gamma-glutamylcyclotransferase</fullName>
    </recommendedName>
</protein>
<keyword evidence="7" id="KW-1185">Reference proteome</keyword>
<dbReference type="CDD" id="cd06661">
    <property type="entry name" value="GGCT_like"/>
    <property type="match status" value="1"/>
</dbReference>
<evidence type="ECO:0000313" key="7">
    <source>
        <dbReference type="Proteomes" id="UP000886523"/>
    </source>
</evidence>
<dbReference type="OrthoDB" id="1044435at2759"/>
<evidence type="ECO:0000256" key="2">
    <source>
        <dbReference type="ARBA" id="ARBA00022679"/>
    </source>
</evidence>